<keyword evidence="3" id="KW-1185">Reference proteome</keyword>
<organism evidence="2 3">
    <name type="scientific">Rousettus aegyptiacus</name>
    <name type="common">Egyptian fruit bat</name>
    <name type="synonym">Pteropus aegyptiacus</name>
    <dbReference type="NCBI Taxonomy" id="9407"/>
    <lineage>
        <taxon>Eukaryota</taxon>
        <taxon>Metazoa</taxon>
        <taxon>Chordata</taxon>
        <taxon>Craniata</taxon>
        <taxon>Vertebrata</taxon>
        <taxon>Euteleostomi</taxon>
        <taxon>Mammalia</taxon>
        <taxon>Eutheria</taxon>
        <taxon>Laurasiatheria</taxon>
        <taxon>Chiroptera</taxon>
        <taxon>Yinpterochiroptera</taxon>
        <taxon>Pteropodoidea</taxon>
        <taxon>Pteropodidae</taxon>
        <taxon>Rousettinae</taxon>
        <taxon>Rousettus</taxon>
    </lineage>
</organism>
<sequence length="88" mass="9384">MATPGQNVASRLQRPAQGPKGSEACPGPLDDLECKETQELTLARLAMQKKAQEFFQTCDAGGKGFIARRDMQVRGAPAGPAHLECQTA</sequence>
<gene>
    <name evidence="2" type="ORF">HJG63_003312</name>
</gene>
<comment type="caution">
    <text evidence="2">The sequence shown here is derived from an EMBL/GenBank/DDBJ whole genome shotgun (WGS) entry which is preliminary data.</text>
</comment>
<dbReference type="Proteomes" id="UP000593571">
    <property type="component" value="Unassembled WGS sequence"/>
</dbReference>
<proteinExistence type="predicted"/>
<evidence type="ECO:0000313" key="3">
    <source>
        <dbReference type="Proteomes" id="UP000593571"/>
    </source>
</evidence>
<name>A0A7J8JD40_ROUAE</name>
<evidence type="ECO:0000256" key="1">
    <source>
        <dbReference type="SAM" id="MobiDB-lite"/>
    </source>
</evidence>
<protein>
    <submittedName>
        <fullName evidence="2">Calcium release activated channel regulator 2A</fullName>
    </submittedName>
</protein>
<dbReference type="EMBL" id="JACASE010000002">
    <property type="protein sequence ID" value="KAF6494380.1"/>
    <property type="molecule type" value="Genomic_DNA"/>
</dbReference>
<accession>A0A7J8JD40</accession>
<dbReference type="AlphaFoldDB" id="A0A7J8JD40"/>
<evidence type="ECO:0000313" key="2">
    <source>
        <dbReference type="EMBL" id="KAF6494380.1"/>
    </source>
</evidence>
<feature type="compositionally biased region" description="Polar residues" evidence="1">
    <location>
        <begin position="1"/>
        <end position="10"/>
    </location>
</feature>
<feature type="region of interest" description="Disordered" evidence="1">
    <location>
        <begin position="1"/>
        <end position="30"/>
    </location>
</feature>
<reference evidence="2 3" key="1">
    <citation type="journal article" date="2020" name="Nature">
        <title>Six reference-quality genomes reveal evolution of bat adaptations.</title>
        <authorList>
            <person name="Jebb D."/>
            <person name="Huang Z."/>
            <person name="Pippel M."/>
            <person name="Hughes G.M."/>
            <person name="Lavrichenko K."/>
            <person name="Devanna P."/>
            <person name="Winkler S."/>
            <person name="Jermiin L.S."/>
            <person name="Skirmuntt E.C."/>
            <person name="Katzourakis A."/>
            <person name="Burkitt-Gray L."/>
            <person name="Ray D.A."/>
            <person name="Sullivan K.A.M."/>
            <person name="Roscito J.G."/>
            <person name="Kirilenko B.M."/>
            <person name="Davalos L.M."/>
            <person name="Corthals A.P."/>
            <person name="Power M.L."/>
            <person name="Jones G."/>
            <person name="Ransome R.D."/>
            <person name="Dechmann D.K.N."/>
            <person name="Locatelli A.G."/>
            <person name="Puechmaille S.J."/>
            <person name="Fedrigo O."/>
            <person name="Jarvis E.D."/>
            <person name="Hiller M."/>
            <person name="Vernes S.C."/>
            <person name="Myers E.W."/>
            <person name="Teeling E.C."/>
        </authorList>
    </citation>
    <scope>NUCLEOTIDE SEQUENCE [LARGE SCALE GENOMIC DNA]</scope>
    <source>
        <strain evidence="2">MRouAeg1</strain>
        <tissue evidence="2">Muscle</tissue>
    </source>
</reference>